<evidence type="ECO:0000313" key="4">
    <source>
        <dbReference type="Proteomes" id="UP000289340"/>
    </source>
</evidence>
<keyword evidence="2" id="KW-1133">Transmembrane helix</keyword>
<name>A0A445JE50_GLYSO</name>
<feature type="transmembrane region" description="Helical" evidence="2">
    <location>
        <begin position="100"/>
        <end position="118"/>
    </location>
</feature>
<protein>
    <submittedName>
        <fullName evidence="3">Eukaryotic translation initiation factor 4B2</fullName>
    </submittedName>
</protein>
<evidence type="ECO:0000256" key="1">
    <source>
        <dbReference type="SAM" id="MobiDB-lite"/>
    </source>
</evidence>
<accession>A0A445JE50</accession>
<comment type="caution">
    <text evidence="3">The sequence shown here is derived from an EMBL/GenBank/DDBJ whole genome shotgun (WGS) entry which is preliminary data.</text>
</comment>
<keyword evidence="4" id="KW-1185">Reference proteome</keyword>
<keyword evidence="2" id="KW-0472">Membrane</keyword>
<feature type="transmembrane region" description="Helical" evidence="2">
    <location>
        <begin position="124"/>
        <end position="146"/>
    </location>
</feature>
<evidence type="ECO:0000256" key="2">
    <source>
        <dbReference type="SAM" id="Phobius"/>
    </source>
</evidence>
<feature type="compositionally biased region" description="Polar residues" evidence="1">
    <location>
        <begin position="225"/>
        <end position="240"/>
    </location>
</feature>
<proteinExistence type="predicted"/>
<gene>
    <name evidence="3" type="ORF">D0Y65_020438</name>
</gene>
<dbReference type="GO" id="GO:0003743">
    <property type="term" value="F:translation initiation factor activity"/>
    <property type="evidence" value="ECO:0007669"/>
    <property type="project" value="UniProtKB-KW"/>
</dbReference>
<reference evidence="3 4" key="1">
    <citation type="submission" date="2018-09" db="EMBL/GenBank/DDBJ databases">
        <title>A high-quality reference genome of wild soybean provides a powerful tool to mine soybean genomes.</title>
        <authorList>
            <person name="Xie M."/>
            <person name="Chung C.Y.L."/>
            <person name="Li M.-W."/>
            <person name="Wong F.-L."/>
            <person name="Chan T.-F."/>
            <person name="Lam H.-M."/>
        </authorList>
    </citation>
    <scope>NUCLEOTIDE SEQUENCE [LARGE SCALE GENOMIC DNA]</scope>
    <source>
        <strain evidence="4">cv. W05</strain>
        <tissue evidence="3">Hypocotyl of etiolated seedlings</tissue>
    </source>
</reference>
<keyword evidence="3" id="KW-0396">Initiation factor</keyword>
<keyword evidence="3" id="KW-0648">Protein biosynthesis</keyword>
<organism evidence="3 4">
    <name type="scientific">Glycine soja</name>
    <name type="common">Wild soybean</name>
    <dbReference type="NCBI Taxonomy" id="3848"/>
    <lineage>
        <taxon>Eukaryota</taxon>
        <taxon>Viridiplantae</taxon>
        <taxon>Streptophyta</taxon>
        <taxon>Embryophyta</taxon>
        <taxon>Tracheophyta</taxon>
        <taxon>Spermatophyta</taxon>
        <taxon>Magnoliopsida</taxon>
        <taxon>eudicotyledons</taxon>
        <taxon>Gunneridae</taxon>
        <taxon>Pentapetalae</taxon>
        <taxon>rosids</taxon>
        <taxon>fabids</taxon>
        <taxon>Fabales</taxon>
        <taxon>Fabaceae</taxon>
        <taxon>Papilionoideae</taxon>
        <taxon>50 kb inversion clade</taxon>
        <taxon>NPAAA clade</taxon>
        <taxon>indigoferoid/millettioid clade</taxon>
        <taxon>Phaseoleae</taxon>
        <taxon>Glycine</taxon>
        <taxon>Glycine subgen. Soja</taxon>
    </lineage>
</organism>
<feature type="compositionally biased region" description="Basic and acidic residues" evidence="1">
    <location>
        <begin position="266"/>
        <end position="281"/>
    </location>
</feature>
<dbReference type="InterPro" id="IPR010433">
    <property type="entry name" value="EIF-4B_pln"/>
</dbReference>
<dbReference type="AlphaFoldDB" id="A0A445JE50"/>
<keyword evidence="2" id="KW-0812">Transmembrane</keyword>
<dbReference type="EMBL" id="QZWG01000008">
    <property type="protein sequence ID" value="RZB96711.1"/>
    <property type="molecule type" value="Genomic_DNA"/>
</dbReference>
<dbReference type="Proteomes" id="UP000289340">
    <property type="component" value="Chromosome 8"/>
</dbReference>
<sequence length="290" mass="32769">MAAMAMAAAMAPPSLTRHATAIRWRFFRKPLRNSAMAPPWPPFNNTDSNMVAKGWLLEFASHFWSASLFKVGSSQRRNVRVPLELESLGELMLMVKGTSLPLQLVFFLSLFQTVFYSILDYASFTSVLLMGGISLSFFLAFVSCFWPETMEEKLLKEEIDNLKKELEKESTINSNKESVDEAGGDQTSRHAILQQKEKELELLIHDLDGKVRFGQKAVERPGSSAGKSSTFSDRPPSRSGSFEDSRSVDFTDRPRSRGTGDMWMRPSDDRRQFQGGSRERGWFSSGSRNR</sequence>
<dbReference type="Pfam" id="PF06273">
    <property type="entry name" value="eIF-4B"/>
    <property type="match status" value="1"/>
</dbReference>
<evidence type="ECO:0000313" key="3">
    <source>
        <dbReference type="EMBL" id="RZB96711.1"/>
    </source>
</evidence>
<feature type="compositionally biased region" description="Basic and acidic residues" evidence="1">
    <location>
        <begin position="241"/>
        <end position="255"/>
    </location>
</feature>
<feature type="region of interest" description="Disordered" evidence="1">
    <location>
        <begin position="217"/>
        <end position="290"/>
    </location>
</feature>